<dbReference type="InterPro" id="IPR045982">
    <property type="entry name" value="DUF5938"/>
</dbReference>
<accession>A0A839RZ95</accession>
<proteinExistence type="predicted"/>
<dbReference type="InterPro" id="IPR001763">
    <property type="entry name" value="Rhodanese-like_dom"/>
</dbReference>
<dbReference type="EMBL" id="JACHWU010000001">
    <property type="protein sequence ID" value="MBB3050374.1"/>
    <property type="molecule type" value="Genomic_DNA"/>
</dbReference>
<organism evidence="2 3">
    <name type="scientific">Prauserella isguenensis</name>
    <dbReference type="NCBI Taxonomy" id="1470180"/>
    <lineage>
        <taxon>Bacteria</taxon>
        <taxon>Bacillati</taxon>
        <taxon>Actinomycetota</taxon>
        <taxon>Actinomycetes</taxon>
        <taxon>Pseudonocardiales</taxon>
        <taxon>Pseudonocardiaceae</taxon>
        <taxon>Prauserella</taxon>
    </lineage>
</organism>
<evidence type="ECO:0000259" key="1">
    <source>
        <dbReference type="PROSITE" id="PS50206"/>
    </source>
</evidence>
<dbReference type="InterPro" id="IPR005097">
    <property type="entry name" value="Sacchrp_dh_NADP-bd"/>
</dbReference>
<dbReference type="Gene3D" id="3.40.50.720">
    <property type="entry name" value="NAD(P)-binding Rossmann-like Domain"/>
    <property type="match status" value="1"/>
</dbReference>
<sequence length="375" mass="41248">MATDKPVVVYGASGYTGRLICEYLREYGIPFLAAGRDFKRVNEAVSAVPGIDTVEHEVIEVEHSTEALTEAFRGAKVVLNTVGPFARWGHEVVQACLRIGAHYTDTNGEQNWMIDAEERYGTEFAAQQLVLTPGLAQMYTIGEIAANLCLENPGLDTLDIEVFWKGYPTVASTNTILTNAAFAKAYYLEQNEYVEWPADAGVYEVVVPGRHELCLALPWGGTSHPLWFKNDPRVANARALGGVFDRALMQGVPQIVTGALELMEGKSTEEKYQIIDDQSAAVRSEMPPRENPRINTSLDSVHASGPLGRAHCVIHGNCNYKQTALLNAHATSHLLQDRPRRTGFASSCQAFGHRELLGTLRAFGLVLEPILEVHR</sequence>
<dbReference type="Pfam" id="PF19362">
    <property type="entry name" value="DUF5938"/>
    <property type="match status" value="1"/>
</dbReference>
<comment type="caution">
    <text evidence="2">The sequence shown here is derived from an EMBL/GenBank/DDBJ whole genome shotgun (WGS) entry which is preliminary data.</text>
</comment>
<evidence type="ECO:0000313" key="3">
    <source>
        <dbReference type="Proteomes" id="UP000550714"/>
    </source>
</evidence>
<feature type="domain" description="Rhodanese" evidence="1">
    <location>
        <begin position="4"/>
        <end position="43"/>
    </location>
</feature>
<dbReference type="PANTHER" id="PTHR43781:SF1">
    <property type="entry name" value="SACCHAROPINE DEHYDROGENASE"/>
    <property type="match status" value="1"/>
</dbReference>
<dbReference type="Proteomes" id="UP000550714">
    <property type="component" value="Unassembled WGS sequence"/>
</dbReference>
<gene>
    <name evidence="2" type="ORF">FHS23_001369</name>
</gene>
<dbReference type="PROSITE" id="PS50206">
    <property type="entry name" value="RHODANESE_3"/>
    <property type="match status" value="1"/>
</dbReference>
<protein>
    <submittedName>
        <fullName evidence="2">Short subunit dehydrogenase-like uncharacterized protein</fullName>
    </submittedName>
</protein>
<reference evidence="2 3" key="1">
    <citation type="submission" date="2020-08" db="EMBL/GenBank/DDBJ databases">
        <title>Genomic Encyclopedia of Type Strains, Phase III (KMG-III): the genomes of soil and plant-associated and newly described type strains.</title>
        <authorList>
            <person name="Whitman W."/>
        </authorList>
    </citation>
    <scope>NUCLEOTIDE SEQUENCE [LARGE SCALE GENOMIC DNA]</scope>
    <source>
        <strain evidence="2 3">CECT 8577</strain>
    </source>
</reference>
<dbReference type="InterPro" id="IPR036291">
    <property type="entry name" value="NAD(P)-bd_dom_sf"/>
</dbReference>
<evidence type="ECO:0000313" key="2">
    <source>
        <dbReference type="EMBL" id="MBB3050374.1"/>
    </source>
</evidence>
<dbReference type="PANTHER" id="PTHR43781">
    <property type="entry name" value="SACCHAROPINE DEHYDROGENASE"/>
    <property type="match status" value="1"/>
</dbReference>
<name>A0A839RZ95_9PSEU</name>
<dbReference type="AlphaFoldDB" id="A0A839RZ95"/>
<dbReference type="RefSeq" id="WP_183649451.1">
    <property type="nucleotide sequence ID" value="NZ_JACHWU010000001.1"/>
</dbReference>
<dbReference type="Pfam" id="PF03435">
    <property type="entry name" value="Sacchrp_dh_NADP"/>
    <property type="match status" value="1"/>
</dbReference>
<dbReference type="SUPFAM" id="SSF51735">
    <property type="entry name" value="NAD(P)-binding Rossmann-fold domains"/>
    <property type="match status" value="1"/>
</dbReference>
<keyword evidence="3" id="KW-1185">Reference proteome</keyword>